<proteinExistence type="predicted"/>
<name>A0AAE0IZ45_9PEZI</name>
<evidence type="ECO:0000313" key="3">
    <source>
        <dbReference type="Proteomes" id="UP001286456"/>
    </source>
</evidence>
<reference evidence="2" key="1">
    <citation type="journal article" date="2023" name="Mol. Phylogenet. Evol.">
        <title>Genome-scale phylogeny and comparative genomics of the fungal order Sordariales.</title>
        <authorList>
            <person name="Hensen N."/>
            <person name="Bonometti L."/>
            <person name="Westerberg I."/>
            <person name="Brannstrom I.O."/>
            <person name="Guillou S."/>
            <person name="Cros-Aarteil S."/>
            <person name="Calhoun S."/>
            <person name="Haridas S."/>
            <person name="Kuo A."/>
            <person name="Mondo S."/>
            <person name="Pangilinan J."/>
            <person name="Riley R."/>
            <person name="LaButti K."/>
            <person name="Andreopoulos B."/>
            <person name="Lipzen A."/>
            <person name="Chen C."/>
            <person name="Yan M."/>
            <person name="Daum C."/>
            <person name="Ng V."/>
            <person name="Clum A."/>
            <person name="Steindorff A."/>
            <person name="Ohm R.A."/>
            <person name="Martin F."/>
            <person name="Silar P."/>
            <person name="Natvig D.O."/>
            <person name="Lalanne C."/>
            <person name="Gautier V."/>
            <person name="Ament-Velasquez S.L."/>
            <person name="Kruys A."/>
            <person name="Hutchinson M.I."/>
            <person name="Powell A.J."/>
            <person name="Barry K."/>
            <person name="Miller A.N."/>
            <person name="Grigoriev I.V."/>
            <person name="Debuchy R."/>
            <person name="Gladieux P."/>
            <person name="Hiltunen Thoren M."/>
            <person name="Johannesson H."/>
        </authorList>
    </citation>
    <scope>NUCLEOTIDE SEQUENCE</scope>
    <source>
        <strain evidence="2">SMH4131-1</strain>
    </source>
</reference>
<sequence length="111" mass="12680">MFVALLHPCFFFITHISPFPQFIYLFPSSQVEKHGPCLTLFMTPKVMKSPPPATYSKAKHTRQTPSPSPRHTHSLTHNQHKIIIDSSTTPNKTPCHTRPERNTITPPPRQI</sequence>
<gene>
    <name evidence="2" type="ORF">B0T19DRAFT_418491</name>
</gene>
<comment type="caution">
    <text evidence="2">The sequence shown here is derived from an EMBL/GenBank/DDBJ whole genome shotgun (WGS) entry which is preliminary data.</text>
</comment>
<feature type="region of interest" description="Disordered" evidence="1">
    <location>
        <begin position="48"/>
        <end position="111"/>
    </location>
</feature>
<dbReference type="EMBL" id="JAUEPO010000002">
    <property type="protein sequence ID" value="KAK3333582.1"/>
    <property type="molecule type" value="Genomic_DNA"/>
</dbReference>
<dbReference type="Proteomes" id="UP001286456">
    <property type="component" value="Unassembled WGS sequence"/>
</dbReference>
<reference evidence="2" key="2">
    <citation type="submission" date="2023-06" db="EMBL/GenBank/DDBJ databases">
        <authorList>
            <consortium name="Lawrence Berkeley National Laboratory"/>
            <person name="Haridas S."/>
            <person name="Hensen N."/>
            <person name="Bonometti L."/>
            <person name="Westerberg I."/>
            <person name="Brannstrom I.O."/>
            <person name="Guillou S."/>
            <person name="Cros-Aarteil S."/>
            <person name="Calhoun S."/>
            <person name="Kuo A."/>
            <person name="Mondo S."/>
            <person name="Pangilinan J."/>
            <person name="Riley R."/>
            <person name="Labutti K."/>
            <person name="Andreopoulos B."/>
            <person name="Lipzen A."/>
            <person name="Chen C."/>
            <person name="Yanf M."/>
            <person name="Daum C."/>
            <person name="Ng V."/>
            <person name="Clum A."/>
            <person name="Steindorff A."/>
            <person name="Ohm R."/>
            <person name="Martin F."/>
            <person name="Silar P."/>
            <person name="Natvig D."/>
            <person name="Lalanne C."/>
            <person name="Gautier V."/>
            <person name="Ament-Velasquez S.L."/>
            <person name="Kruys A."/>
            <person name="Hutchinson M.I."/>
            <person name="Powell A.J."/>
            <person name="Barry K."/>
            <person name="Miller A.N."/>
            <person name="Grigoriev I.V."/>
            <person name="Debuchy R."/>
            <person name="Gladieux P."/>
            <person name="Thoren M.H."/>
            <person name="Johannesson H."/>
        </authorList>
    </citation>
    <scope>NUCLEOTIDE SEQUENCE</scope>
    <source>
        <strain evidence="2">SMH4131-1</strain>
    </source>
</reference>
<protein>
    <submittedName>
        <fullName evidence="2">Uncharacterized protein</fullName>
    </submittedName>
</protein>
<feature type="compositionally biased region" description="Basic residues" evidence="1">
    <location>
        <begin position="70"/>
        <end position="80"/>
    </location>
</feature>
<dbReference type="AlphaFoldDB" id="A0AAE0IZ45"/>
<keyword evidence="3" id="KW-1185">Reference proteome</keyword>
<feature type="compositionally biased region" description="Polar residues" evidence="1">
    <location>
        <begin position="85"/>
        <end position="94"/>
    </location>
</feature>
<accession>A0AAE0IZ45</accession>
<evidence type="ECO:0000256" key="1">
    <source>
        <dbReference type="SAM" id="MobiDB-lite"/>
    </source>
</evidence>
<evidence type="ECO:0000313" key="2">
    <source>
        <dbReference type="EMBL" id="KAK3333582.1"/>
    </source>
</evidence>
<organism evidence="2 3">
    <name type="scientific">Cercophora scortea</name>
    <dbReference type="NCBI Taxonomy" id="314031"/>
    <lineage>
        <taxon>Eukaryota</taxon>
        <taxon>Fungi</taxon>
        <taxon>Dikarya</taxon>
        <taxon>Ascomycota</taxon>
        <taxon>Pezizomycotina</taxon>
        <taxon>Sordariomycetes</taxon>
        <taxon>Sordariomycetidae</taxon>
        <taxon>Sordariales</taxon>
        <taxon>Lasiosphaeriaceae</taxon>
        <taxon>Cercophora</taxon>
    </lineage>
</organism>